<dbReference type="Proteomes" id="UP001231701">
    <property type="component" value="Chromosome"/>
</dbReference>
<dbReference type="EMBL" id="CP121271">
    <property type="protein sequence ID" value="WMC84531.1"/>
    <property type="molecule type" value="Genomic_DNA"/>
</dbReference>
<dbReference type="RefSeq" id="WP_306691545.1">
    <property type="nucleotide sequence ID" value="NZ_CP121271.1"/>
</dbReference>
<evidence type="ECO:0000313" key="2">
    <source>
        <dbReference type="Proteomes" id="UP001231701"/>
    </source>
</evidence>
<dbReference type="GeneID" id="90940903"/>
<evidence type="ECO:0000313" key="1">
    <source>
        <dbReference type="EMBL" id="WMC84531.1"/>
    </source>
</evidence>
<protein>
    <submittedName>
        <fullName evidence="1">Uncharacterized protein</fullName>
    </submittedName>
</protein>
<accession>A0AAX3ZBJ1</accession>
<gene>
    <name evidence="1" type="ORF">P7W03_02725</name>
</gene>
<reference evidence="1" key="1">
    <citation type="submission" date="2023-03" db="EMBL/GenBank/DDBJ databases">
        <title>Borrelidin-producing and root-colonizing Streptomyces rochei is a potent biopesticide for soil-borne oomycete-caused plant diseases.</title>
        <authorList>
            <person name="Zhou D."/>
            <person name="Wang X."/>
            <person name="Navarro-Munoz J.C."/>
            <person name="Li W."/>
            <person name="Li J."/>
            <person name="Jiu M."/>
            <person name="Deng S."/>
            <person name="Ye Y."/>
            <person name="Daly P."/>
            <person name="Wei L."/>
        </authorList>
    </citation>
    <scope>NUCLEOTIDE SEQUENCE</scope>
    <source>
        <strain evidence="1">JK1</strain>
    </source>
</reference>
<sequence length="78" mass="8581">MDVPQDLISLERAAEEQRARLAGLDGEEFEAQQRAWQEAARAAQAAIADHAKVSGRPEEVIETAVKRAVRQAEEDPAE</sequence>
<dbReference type="AlphaFoldDB" id="A0AAX3ZBJ1"/>
<name>A0AAX3ZBJ1_STRRO</name>
<organism evidence="1 2">
    <name type="scientific">Streptomyces rochei</name>
    <name type="common">Streptomyces parvullus</name>
    <dbReference type="NCBI Taxonomy" id="1928"/>
    <lineage>
        <taxon>Bacteria</taxon>
        <taxon>Bacillati</taxon>
        <taxon>Actinomycetota</taxon>
        <taxon>Actinomycetes</taxon>
        <taxon>Kitasatosporales</taxon>
        <taxon>Streptomycetaceae</taxon>
        <taxon>Streptomyces</taxon>
        <taxon>Streptomyces rochei group</taxon>
    </lineage>
</organism>
<proteinExistence type="predicted"/>